<dbReference type="InterPro" id="IPR005135">
    <property type="entry name" value="Endo/exonuclease/phosphatase"/>
</dbReference>
<dbReference type="Proteomes" id="UP000749559">
    <property type="component" value="Unassembled WGS sequence"/>
</dbReference>
<sequence length="204" mass="22471">MMTITYIIILSMSLSIIGYNVNGIRTGENYVRYLMQSADVIALSEHMLFPDNANDLKMINSEFEVLPMCSSELNPMHKGMIFGQGGVAIGYRKTLKNVSHIKMKTDRIVGISIGINTINLHILSVYLPQPQCRSQCFDSVLEQLHEIVQTLSATGNIVIIGDMNGCLGNLAGTRGSDHIASPNGKKLFKFSQENSLTCVDMLNV</sequence>
<accession>A0A8S4Q301</accession>
<evidence type="ECO:0000259" key="2">
    <source>
        <dbReference type="Pfam" id="PF03372"/>
    </source>
</evidence>
<feature type="chain" id="PRO_5035868750" description="Endonuclease/exonuclease/phosphatase domain-containing protein" evidence="1">
    <location>
        <begin position="19"/>
        <end position="204"/>
    </location>
</feature>
<dbReference type="SUPFAM" id="SSF56219">
    <property type="entry name" value="DNase I-like"/>
    <property type="match status" value="1"/>
</dbReference>
<proteinExistence type="predicted"/>
<organism evidence="3 4">
    <name type="scientific">Owenia fusiformis</name>
    <name type="common">Polychaete worm</name>
    <dbReference type="NCBI Taxonomy" id="6347"/>
    <lineage>
        <taxon>Eukaryota</taxon>
        <taxon>Metazoa</taxon>
        <taxon>Spiralia</taxon>
        <taxon>Lophotrochozoa</taxon>
        <taxon>Annelida</taxon>
        <taxon>Polychaeta</taxon>
        <taxon>Sedentaria</taxon>
        <taxon>Canalipalpata</taxon>
        <taxon>Sabellida</taxon>
        <taxon>Oweniida</taxon>
        <taxon>Oweniidae</taxon>
        <taxon>Owenia</taxon>
    </lineage>
</organism>
<feature type="non-terminal residue" evidence="3">
    <location>
        <position position="204"/>
    </location>
</feature>
<feature type="signal peptide" evidence="1">
    <location>
        <begin position="1"/>
        <end position="18"/>
    </location>
</feature>
<dbReference type="EMBL" id="CAIIXF020000012">
    <property type="protein sequence ID" value="CAH1801160.1"/>
    <property type="molecule type" value="Genomic_DNA"/>
</dbReference>
<keyword evidence="1" id="KW-0732">Signal</keyword>
<dbReference type="OrthoDB" id="7476844at2759"/>
<gene>
    <name evidence="3" type="ORF">OFUS_LOCUS24975</name>
</gene>
<feature type="domain" description="Endonuclease/exonuclease/phosphatase" evidence="2">
    <location>
        <begin position="19"/>
        <end position="166"/>
    </location>
</feature>
<evidence type="ECO:0000256" key="1">
    <source>
        <dbReference type="SAM" id="SignalP"/>
    </source>
</evidence>
<dbReference type="Gene3D" id="3.60.10.10">
    <property type="entry name" value="Endonuclease/exonuclease/phosphatase"/>
    <property type="match status" value="1"/>
</dbReference>
<comment type="caution">
    <text evidence="3">The sequence shown here is derived from an EMBL/GenBank/DDBJ whole genome shotgun (WGS) entry which is preliminary data.</text>
</comment>
<dbReference type="Pfam" id="PF03372">
    <property type="entry name" value="Exo_endo_phos"/>
    <property type="match status" value="1"/>
</dbReference>
<evidence type="ECO:0000313" key="3">
    <source>
        <dbReference type="EMBL" id="CAH1801160.1"/>
    </source>
</evidence>
<evidence type="ECO:0000313" key="4">
    <source>
        <dbReference type="Proteomes" id="UP000749559"/>
    </source>
</evidence>
<name>A0A8S4Q301_OWEFU</name>
<dbReference type="GO" id="GO:0003824">
    <property type="term" value="F:catalytic activity"/>
    <property type="evidence" value="ECO:0007669"/>
    <property type="project" value="InterPro"/>
</dbReference>
<protein>
    <recommendedName>
        <fullName evidence="2">Endonuclease/exonuclease/phosphatase domain-containing protein</fullName>
    </recommendedName>
</protein>
<dbReference type="InterPro" id="IPR036691">
    <property type="entry name" value="Endo/exonu/phosph_ase_sf"/>
</dbReference>
<keyword evidence="4" id="KW-1185">Reference proteome</keyword>
<dbReference type="AlphaFoldDB" id="A0A8S4Q301"/>
<reference evidence="3" key="1">
    <citation type="submission" date="2022-03" db="EMBL/GenBank/DDBJ databases">
        <authorList>
            <person name="Martin C."/>
        </authorList>
    </citation>
    <scope>NUCLEOTIDE SEQUENCE</scope>
</reference>